<name>A0A2G5DWD2_AQUCA</name>
<feature type="domain" description="Agenet" evidence="4">
    <location>
        <begin position="81"/>
        <end position="139"/>
    </location>
</feature>
<dbReference type="InParanoid" id="A0A2G5DWD2"/>
<dbReference type="SMART" id="SM00743">
    <property type="entry name" value="Agenet"/>
    <property type="match status" value="2"/>
</dbReference>
<dbReference type="OrthoDB" id="687110at2759"/>
<dbReference type="InterPro" id="IPR008395">
    <property type="entry name" value="Agenet-like_dom"/>
</dbReference>
<dbReference type="InterPro" id="IPR007930">
    <property type="entry name" value="DUF724"/>
</dbReference>
<keyword evidence="1" id="KW-0813">Transport</keyword>
<dbReference type="PANTHER" id="PTHR31917:SF147">
    <property type="entry name" value="AGENET DOMAIN-CONTAINING PROTEIN"/>
    <property type="match status" value="1"/>
</dbReference>
<dbReference type="Pfam" id="PF05266">
    <property type="entry name" value="DUF724"/>
    <property type="match status" value="1"/>
</dbReference>
<evidence type="ECO:0000259" key="4">
    <source>
        <dbReference type="SMART" id="SM00743"/>
    </source>
</evidence>
<gene>
    <name evidence="5" type="ORF">AQUCO_01400437v1</name>
</gene>
<evidence type="ECO:0000256" key="3">
    <source>
        <dbReference type="SAM" id="Coils"/>
    </source>
</evidence>
<dbReference type="Proteomes" id="UP000230069">
    <property type="component" value="Unassembled WGS sequence"/>
</dbReference>
<keyword evidence="2" id="KW-0341">Growth regulation</keyword>
<keyword evidence="3" id="KW-0175">Coiled coil</keyword>
<sequence>MPRKKFEFITGQEVEVKTIEKRIEEIWYVGKIVGISEEKTKRNKYLVEYPTSVKNPLANCIPHCRLRPLPPSPTTQETKNQQFQLNEVVDAFYNDGWWKGVVSKIPSEGYPWYSVFFKDEQKAVLFRRYNLRVHFDWINGKWFTSQNKETEVLAQNVGSFLTLIPTDISVCGNDMDVSQTPNEMMDSSSTPNKTQAEMIAIAQNDGTFLAPIQTGSSSDMDISQTPSGFGEILLEECPEALTSTIPCHDDQWQKKQHAGLPTTQMKEPSHCTEIKLHGRGGVGKQLEVFKRRRGRRIGSVGPEDEVSSEELTVDQMETTQLLNTPVEDCPPLLTCLERSNSPIENDNREVSPDNQLIPTVATAQISASLENLALLESSNEFDNLFLGEYTTLDALLQYDEVTGDERGTHSADIAAISTSLVQHAEGHMHDANLPFVKSSPLWETFEGIEVLQLMPQHPHFRPVEQYDEEFREGYAIENLVNFVNLAKDILKAKLEEPRSVFENRLKALAELEEHGFTVDPLRFQLKEFLRIKDSYTELDINSKTVERELTEEKLKYNELQDSVTQLKMKLKPLMMDKELIETDVADQQKKVAEFKEIIKSLKREFDNMVASAFVSTFSS</sequence>
<keyword evidence="6" id="KW-1185">Reference proteome</keyword>
<evidence type="ECO:0000313" key="5">
    <source>
        <dbReference type="EMBL" id="PIA47844.1"/>
    </source>
</evidence>
<dbReference type="EMBL" id="KZ305031">
    <property type="protein sequence ID" value="PIA47844.1"/>
    <property type="molecule type" value="Genomic_DNA"/>
</dbReference>
<protein>
    <recommendedName>
        <fullName evidence="4">Agenet domain-containing protein</fullName>
    </recommendedName>
</protein>
<accession>A0A2G5DWD2</accession>
<dbReference type="CDD" id="cd20406">
    <property type="entry name" value="Tudor_Agenet_AtDUF_rpt2_4"/>
    <property type="match status" value="1"/>
</dbReference>
<dbReference type="AlphaFoldDB" id="A0A2G5DWD2"/>
<dbReference type="InterPro" id="IPR014002">
    <property type="entry name" value="Agenet_dom_plant"/>
</dbReference>
<dbReference type="PANTHER" id="PTHR31917">
    <property type="entry name" value="AGENET DOMAIN-CONTAINING PROTEIN-RELATED"/>
    <property type="match status" value="1"/>
</dbReference>
<evidence type="ECO:0000256" key="2">
    <source>
        <dbReference type="ARBA" id="ARBA00022604"/>
    </source>
</evidence>
<feature type="coiled-coil region" evidence="3">
    <location>
        <begin position="542"/>
        <end position="604"/>
    </location>
</feature>
<feature type="domain" description="Agenet" evidence="4">
    <location>
        <begin position="6"/>
        <end position="74"/>
    </location>
</feature>
<proteinExistence type="predicted"/>
<evidence type="ECO:0000256" key="1">
    <source>
        <dbReference type="ARBA" id="ARBA00022448"/>
    </source>
</evidence>
<organism evidence="5 6">
    <name type="scientific">Aquilegia coerulea</name>
    <name type="common">Rocky mountain columbine</name>
    <dbReference type="NCBI Taxonomy" id="218851"/>
    <lineage>
        <taxon>Eukaryota</taxon>
        <taxon>Viridiplantae</taxon>
        <taxon>Streptophyta</taxon>
        <taxon>Embryophyta</taxon>
        <taxon>Tracheophyta</taxon>
        <taxon>Spermatophyta</taxon>
        <taxon>Magnoliopsida</taxon>
        <taxon>Ranunculales</taxon>
        <taxon>Ranunculaceae</taxon>
        <taxon>Thalictroideae</taxon>
        <taxon>Aquilegia</taxon>
    </lineage>
</organism>
<reference evidence="5 6" key="1">
    <citation type="submission" date="2017-09" db="EMBL/GenBank/DDBJ databases">
        <title>WGS assembly of Aquilegia coerulea Goldsmith.</title>
        <authorList>
            <person name="Hodges S."/>
            <person name="Kramer E."/>
            <person name="Nordborg M."/>
            <person name="Tomkins J."/>
            <person name="Borevitz J."/>
            <person name="Derieg N."/>
            <person name="Yan J."/>
            <person name="Mihaltcheva S."/>
            <person name="Hayes R.D."/>
            <person name="Rokhsar D."/>
        </authorList>
    </citation>
    <scope>NUCLEOTIDE SEQUENCE [LARGE SCALE GENOMIC DNA]</scope>
    <source>
        <strain evidence="6">cv. Goldsmith</strain>
    </source>
</reference>
<dbReference type="FunCoup" id="A0A2G5DWD2">
    <property type="interactions" value="1560"/>
</dbReference>
<dbReference type="Pfam" id="PF05641">
    <property type="entry name" value="Agenet"/>
    <property type="match status" value="1"/>
</dbReference>
<evidence type="ECO:0000313" key="6">
    <source>
        <dbReference type="Proteomes" id="UP000230069"/>
    </source>
</evidence>